<evidence type="ECO:0000313" key="5">
    <source>
        <dbReference type="EMBL" id="KAF2233910.1"/>
    </source>
</evidence>
<dbReference type="EMBL" id="ML991802">
    <property type="protein sequence ID" value="KAF2233910.1"/>
    <property type="molecule type" value="Genomic_DNA"/>
</dbReference>
<dbReference type="OrthoDB" id="3989227at2759"/>
<evidence type="ECO:0000313" key="6">
    <source>
        <dbReference type="Proteomes" id="UP000800092"/>
    </source>
</evidence>
<accession>A0A6A6H8A8</accession>
<dbReference type="Proteomes" id="UP000800092">
    <property type="component" value="Unassembled WGS sequence"/>
</dbReference>
<feature type="compositionally biased region" description="Polar residues" evidence="3">
    <location>
        <begin position="61"/>
        <end position="72"/>
    </location>
</feature>
<name>A0A6A6H8A8_VIRVR</name>
<dbReference type="InterPro" id="IPR007219">
    <property type="entry name" value="XnlR_reg_dom"/>
</dbReference>
<dbReference type="PANTHER" id="PTHR31001">
    <property type="entry name" value="UNCHARACTERIZED TRANSCRIPTIONAL REGULATORY PROTEIN"/>
    <property type="match status" value="1"/>
</dbReference>
<dbReference type="SMART" id="SM00906">
    <property type="entry name" value="Fungal_trans"/>
    <property type="match status" value="1"/>
</dbReference>
<feature type="region of interest" description="Disordered" evidence="3">
    <location>
        <begin position="126"/>
        <end position="169"/>
    </location>
</feature>
<comment type="subcellular location">
    <subcellularLocation>
        <location evidence="1">Nucleus</location>
    </subcellularLocation>
</comment>
<dbReference type="Pfam" id="PF04082">
    <property type="entry name" value="Fungal_trans"/>
    <property type="match status" value="1"/>
</dbReference>
<proteinExistence type="predicted"/>
<feature type="compositionally biased region" description="Polar residues" evidence="3">
    <location>
        <begin position="132"/>
        <end position="157"/>
    </location>
</feature>
<evidence type="ECO:0000256" key="2">
    <source>
        <dbReference type="ARBA" id="ARBA00023242"/>
    </source>
</evidence>
<dbReference type="CDD" id="cd12148">
    <property type="entry name" value="fungal_TF_MHR"/>
    <property type="match status" value="1"/>
</dbReference>
<protein>
    <recommendedName>
        <fullName evidence="4">Xylanolytic transcriptional activator regulatory domain-containing protein</fullName>
    </recommendedName>
</protein>
<evidence type="ECO:0000256" key="3">
    <source>
        <dbReference type="SAM" id="MobiDB-lite"/>
    </source>
</evidence>
<evidence type="ECO:0000256" key="1">
    <source>
        <dbReference type="ARBA" id="ARBA00004123"/>
    </source>
</evidence>
<sequence length="756" mass="84610">MQFLIRYADETRRQAGPEQSSEEIPTSILTIPVERLQSIEQRVERLTRIVQNLQHAAGEQVSNDYSRGTSQGIAGAVKDESPGLGSDRMSNLTIQPRGRFRYVEKSFWVSMCQEVSELEQLITGQNRHDQSSLESSHAYSVHSTSPRNTRETSSTIAPNPELEPSSSVQDPLLGELVSPAPVWTDHQHRPSKFQYRSPSLISQLPARQQCDLLINAYFEGFHPLAPLVHIPTFKQSYDTLWQTLDQPPSTASTSFLALLLAVVFAGSIACPPKLIQTAFPFKTHEETATALRERAIQAIRSSNFPNTPTIDSFAAYLICQGIWMREEEPLNCCAFIGLSFRVAQMLGLHQDPTHFKSFDPISAEVRRRIWWHVVHLDVSIAVASGLPPVIDLHCWDVQKPTELKDEYIGTAEGVEYDKTVTNRIRFPDRADDPEDLNGTSMVSTGGILAGGKLSSTYVMRKALSKLCSRSSPSVEDQSEMRAWFRNMTTDLASRIERIPRGASTRRGGTIRQPGDTAEYRFRLNKWARLLLSGFIDRNWIICHPMLKLSAQQLWPNIYTQGLSHCIMLLKKAAQLACITEFQHFHIHQPLHPMMIVLQDVIDRPFSDLAEVGRLAIDIVFALLGPSENVVGSEEEDGSMRRPLTDGGPETWEYLGRLRSTAWLKAGLDPSIFWTREQATAFCLAESDVDTDAAPVPAGTDFSESLVDPSIFPTDTMIAGQDFATANQDFDPMETYSGRWIDGLNDFNFDAIGIGLQ</sequence>
<dbReference type="GO" id="GO:0006351">
    <property type="term" value="P:DNA-templated transcription"/>
    <property type="evidence" value="ECO:0007669"/>
    <property type="project" value="InterPro"/>
</dbReference>
<keyword evidence="6" id="KW-1185">Reference proteome</keyword>
<evidence type="ECO:0000259" key="4">
    <source>
        <dbReference type="SMART" id="SM00906"/>
    </source>
</evidence>
<feature type="domain" description="Xylanolytic transcriptional activator regulatory" evidence="4">
    <location>
        <begin position="332"/>
        <end position="406"/>
    </location>
</feature>
<organism evidence="5 6">
    <name type="scientific">Viridothelium virens</name>
    <name type="common">Speckled blister lichen</name>
    <name type="synonym">Trypethelium virens</name>
    <dbReference type="NCBI Taxonomy" id="1048519"/>
    <lineage>
        <taxon>Eukaryota</taxon>
        <taxon>Fungi</taxon>
        <taxon>Dikarya</taxon>
        <taxon>Ascomycota</taxon>
        <taxon>Pezizomycotina</taxon>
        <taxon>Dothideomycetes</taxon>
        <taxon>Dothideomycetes incertae sedis</taxon>
        <taxon>Trypetheliales</taxon>
        <taxon>Trypetheliaceae</taxon>
        <taxon>Viridothelium</taxon>
    </lineage>
</organism>
<dbReference type="GO" id="GO:0008270">
    <property type="term" value="F:zinc ion binding"/>
    <property type="evidence" value="ECO:0007669"/>
    <property type="project" value="InterPro"/>
</dbReference>
<dbReference type="GO" id="GO:0003677">
    <property type="term" value="F:DNA binding"/>
    <property type="evidence" value="ECO:0007669"/>
    <property type="project" value="InterPro"/>
</dbReference>
<keyword evidence="2" id="KW-0539">Nucleus</keyword>
<feature type="region of interest" description="Disordered" evidence="3">
    <location>
        <begin position="61"/>
        <end position="90"/>
    </location>
</feature>
<reference evidence="5" key="1">
    <citation type="journal article" date="2020" name="Stud. Mycol.">
        <title>101 Dothideomycetes genomes: a test case for predicting lifestyles and emergence of pathogens.</title>
        <authorList>
            <person name="Haridas S."/>
            <person name="Albert R."/>
            <person name="Binder M."/>
            <person name="Bloem J."/>
            <person name="Labutti K."/>
            <person name="Salamov A."/>
            <person name="Andreopoulos B."/>
            <person name="Baker S."/>
            <person name="Barry K."/>
            <person name="Bills G."/>
            <person name="Bluhm B."/>
            <person name="Cannon C."/>
            <person name="Castanera R."/>
            <person name="Culley D."/>
            <person name="Daum C."/>
            <person name="Ezra D."/>
            <person name="Gonzalez J."/>
            <person name="Henrissat B."/>
            <person name="Kuo A."/>
            <person name="Liang C."/>
            <person name="Lipzen A."/>
            <person name="Lutzoni F."/>
            <person name="Magnuson J."/>
            <person name="Mondo S."/>
            <person name="Nolan M."/>
            <person name="Ohm R."/>
            <person name="Pangilinan J."/>
            <person name="Park H.-J."/>
            <person name="Ramirez L."/>
            <person name="Alfaro M."/>
            <person name="Sun H."/>
            <person name="Tritt A."/>
            <person name="Yoshinaga Y."/>
            <person name="Zwiers L.-H."/>
            <person name="Turgeon B."/>
            <person name="Goodwin S."/>
            <person name="Spatafora J."/>
            <person name="Crous P."/>
            <person name="Grigoriev I."/>
        </authorList>
    </citation>
    <scope>NUCLEOTIDE SEQUENCE</scope>
    <source>
        <strain evidence="5">Tuck. ex Michener</strain>
    </source>
</reference>
<gene>
    <name evidence="5" type="ORF">EV356DRAFT_533215</name>
</gene>
<dbReference type="InterPro" id="IPR050613">
    <property type="entry name" value="Sec_Metabolite_Reg"/>
</dbReference>
<dbReference type="AlphaFoldDB" id="A0A6A6H8A8"/>
<dbReference type="GO" id="GO:0005634">
    <property type="term" value="C:nucleus"/>
    <property type="evidence" value="ECO:0007669"/>
    <property type="project" value="UniProtKB-SubCell"/>
</dbReference>
<dbReference type="PANTHER" id="PTHR31001:SF79">
    <property type="entry name" value="ZN(II)2CYS6 TRANSCRIPTION FACTOR (EUROFUNG)"/>
    <property type="match status" value="1"/>
</dbReference>